<comment type="caution">
    <text evidence="3">The sequence shown here is derived from an EMBL/GenBank/DDBJ whole genome shotgun (WGS) entry which is preliminary data.</text>
</comment>
<organism evidence="3 4">
    <name type="scientific">Aquamicrobium lusatiense</name>
    <dbReference type="NCBI Taxonomy" id="89772"/>
    <lineage>
        <taxon>Bacteria</taxon>
        <taxon>Pseudomonadati</taxon>
        <taxon>Pseudomonadota</taxon>
        <taxon>Alphaproteobacteria</taxon>
        <taxon>Hyphomicrobiales</taxon>
        <taxon>Phyllobacteriaceae</taxon>
        <taxon>Aquamicrobium</taxon>
    </lineage>
</organism>
<dbReference type="SUPFAM" id="SSF158791">
    <property type="entry name" value="MgtE N-terminal domain-like"/>
    <property type="match status" value="1"/>
</dbReference>
<sequence>MSVIKPRRSLLLYAALAATLIVPATAAEIRQVLPGAPETVAPQELEREAAPSPAAATALSPAPTPAPDLDRDASEVQRFCSNIADAARDRRYALQAEELKQLQGEVDKRIRALEEKRAEYETWLKRRELFLARAEESVVSIYAGMKPDAAAERLAMVETDLAAAILMKLDARKASVILNEMNQKAAAILTSVMASAARRTDPS</sequence>
<dbReference type="AlphaFoldDB" id="A0A7W9VW09"/>
<dbReference type="RefSeq" id="WP_183831786.1">
    <property type="nucleotide sequence ID" value="NZ_JACHEU010000002.1"/>
</dbReference>
<gene>
    <name evidence="3" type="ORF">HNR59_002982</name>
</gene>
<feature type="signal peptide" evidence="2">
    <location>
        <begin position="1"/>
        <end position="26"/>
    </location>
</feature>
<reference evidence="3 4" key="1">
    <citation type="submission" date="2020-08" db="EMBL/GenBank/DDBJ databases">
        <title>Genomic Encyclopedia of Type Strains, Phase IV (KMG-IV): sequencing the most valuable type-strain genomes for metagenomic binning, comparative biology and taxonomic classification.</title>
        <authorList>
            <person name="Goeker M."/>
        </authorList>
    </citation>
    <scope>NUCLEOTIDE SEQUENCE [LARGE SCALE GENOMIC DNA]</scope>
    <source>
        <strain evidence="3 4">DSM 11099</strain>
    </source>
</reference>
<keyword evidence="3" id="KW-0282">Flagellum</keyword>
<proteinExistence type="predicted"/>
<keyword evidence="3" id="KW-0966">Cell projection</keyword>
<evidence type="ECO:0000313" key="3">
    <source>
        <dbReference type="EMBL" id="MBB6013593.1"/>
    </source>
</evidence>
<evidence type="ECO:0000256" key="2">
    <source>
        <dbReference type="SAM" id="SignalP"/>
    </source>
</evidence>
<keyword evidence="4" id="KW-1185">Reference proteome</keyword>
<evidence type="ECO:0000313" key="4">
    <source>
        <dbReference type="Proteomes" id="UP000533306"/>
    </source>
</evidence>
<feature type="region of interest" description="Disordered" evidence="1">
    <location>
        <begin position="45"/>
        <end position="71"/>
    </location>
</feature>
<dbReference type="Proteomes" id="UP000533306">
    <property type="component" value="Unassembled WGS sequence"/>
</dbReference>
<feature type="chain" id="PRO_5031268682" evidence="2">
    <location>
        <begin position="27"/>
        <end position="203"/>
    </location>
</feature>
<protein>
    <submittedName>
        <fullName evidence="3">Flagellar motility protein MotE (MotC chaperone)</fullName>
    </submittedName>
</protein>
<name>A0A7W9VW09_9HYPH</name>
<keyword evidence="3" id="KW-0969">Cilium</keyword>
<keyword evidence="2" id="KW-0732">Signal</keyword>
<dbReference type="EMBL" id="JACHEU010000002">
    <property type="protein sequence ID" value="MBB6013593.1"/>
    <property type="molecule type" value="Genomic_DNA"/>
</dbReference>
<feature type="compositionally biased region" description="Low complexity" evidence="1">
    <location>
        <begin position="50"/>
        <end position="61"/>
    </location>
</feature>
<accession>A0A7W9VW09</accession>
<evidence type="ECO:0000256" key="1">
    <source>
        <dbReference type="SAM" id="MobiDB-lite"/>
    </source>
</evidence>